<dbReference type="Proteomes" id="UP001281410">
    <property type="component" value="Unassembled WGS sequence"/>
</dbReference>
<dbReference type="InterPro" id="IPR044839">
    <property type="entry name" value="NDR1-like"/>
</dbReference>
<dbReference type="EMBL" id="JANJYJ010000006">
    <property type="protein sequence ID" value="KAK3205613.1"/>
    <property type="molecule type" value="Genomic_DNA"/>
</dbReference>
<dbReference type="GO" id="GO:0005886">
    <property type="term" value="C:plasma membrane"/>
    <property type="evidence" value="ECO:0007669"/>
    <property type="project" value="TreeGrafter"/>
</dbReference>
<evidence type="ECO:0000313" key="4">
    <source>
        <dbReference type="EMBL" id="KAK3205613.1"/>
    </source>
</evidence>
<sequence>MSHPQSSQPVRRFIFIRRLILVLIFLFAVFAILNWTVWLILNPQPPVFTVNSLSVSNFTSNSQQILKANYNLQLSINNPNKKITLFVDDFLVFVFYKDTNHVLKSTSMNLTLPVCLEKTSGQSLSLLGDMVESSVWSRRSMVKVQMMVTIRFRAANLLTREKNMEVSCNDLGSGFIKGRGKDCSLHFV</sequence>
<evidence type="ECO:0000313" key="5">
    <source>
        <dbReference type="Proteomes" id="UP001281410"/>
    </source>
</evidence>
<gene>
    <name evidence="4" type="ORF">Dsin_019659</name>
</gene>
<evidence type="ECO:0000256" key="3">
    <source>
        <dbReference type="SAM" id="Phobius"/>
    </source>
</evidence>
<proteinExistence type="predicted"/>
<protein>
    <recommendedName>
        <fullName evidence="6">Late embryogenesis abundant protein LEA-2 subgroup domain-containing protein</fullName>
    </recommendedName>
</protein>
<feature type="transmembrane region" description="Helical" evidence="3">
    <location>
        <begin position="20"/>
        <end position="41"/>
    </location>
</feature>
<keyword evidence="3" id="KW-0812">Transmembrane</keyword>
<comment type="caution">
    <text evidence="4">The sequence shown here is derived from an EMBL/GenBank/DDBJ whole genome shotgun (WGS) entry which is preliminary data.</text>
</comment>
<reference evidence="4" key="1">
    <citation type="journal article" date="2023" name="Plant J.">
        <title>Genome sequences and population genomics provide insights into the demographic history, inbreeding, and mutation load of two 'living fossil' tree species of Dipteronia.</title>
        <authorList>
            <person name="Feng Y."/>
            <person name="Comes H.P."/>
            <person name="Chen J."/>
            <person name="Zhu S."/>
            <person name="Lu R."/>
            <person name="Zhang X."/>
            <person name="Li P."/>
            <person name="Qiu J."/>
            <person name="Olsen K.M."/>
            <person name="Qiu Y."/>
        </authorList>
    </citation>
    <scope>NUCLEOTIDE SEQUENCE</scope>
    <source>
        <strain evidence="4">NBL</strain>
    </source>
</reference>
<dbReference type="GO" id="GO:0009506">
    <property type="term" value="C:plasmodesma"/>
    <property type="evidence" value="ECO:0007669"/>
    <property type="project" value="TreeGrafter"/>
</dbReference>
<dbReference type="PANTHER" id="PTHR31415">
    <property type="entry name" value="OS05G0367900 PROTEIN"/>
    <property type="match status" value="1"/>
</dbReference>
<dbReference type="AlphaFoldDB" id="A0AAE0A903"/>
<evidence type="ECO:0008006" key="6">
    <source>
        <dbReference type="Google" id="ProtNLM"/>
    </source>
</evidence>
<evidence type="ECO:0000256" key="2">
    <source>
        <dbReference type="ARBA" id="ARBA00023136"/>
    </source>
</evidence>
<dbReference type="GO" id="GO:0098542">
    <property type="term" value="P:defense response to other organism"/>
    <property type="evidence" value="ECO:0007669"/>
    <property type="project" value="InterPro"/>
</dbReference>
<keyword evidence="5" id="KW-1185">Reference proteome</keyword>
<comment type="subcellular location">
    <subcellularLocation>
        <location evidence="1">Membrane</location>
    </subcellularLocation>
</comment>
<evidence type="ECO:0000256" key="1">
    <source>
        <dbReference type="ARBA" id="ARBA00004370"/>
    </source>
</evidence>
<dbReference type="PANTHER" id="PTHR31415:SF4">
    <property type="entry name" value="NDR1_HIN1-LIKE PROTEIN 3"/>
    <property type="match status" value="1"/>
</dbReference>
<name>A0AAE0A903_9ROSI</name>
<accession>A0AAE0A903</accession>
<organism evidence="4 5">
    <name type="scientific">Dipteronia sinensis</name>
    <dbReference type="NCBI Taxonomy" id="43782"/>
    <lineage>
        <taxon>Eukaryota</taxon>
        <taxon>Viridiplantae</taxon>
        <taxon>Streptophyta</taxon>
        <taxon>Embryophyta</taxon>
        <taxon>Tracheophyta</taxon>
        <taxon>Spermatophyta</taxon>
        <taxon>Magnoliopsida</taxon>
        <taxon>eudicotyledons</taxon>
        <taxon>Gunneridae</taxon>
        <taxon>Pentapetalae</taxon>
        <taxon>rosids</taxon>
        <taxon>malvids</taxon>
        <taxon>Sapindales</taxon>
        <taxon>Sapindaceae</taxon>
        <taxon>Hippocastanoideae</taxon>
        <taxon>Acereae</taxon>
        <taxon>Dipteronia</taxon>
    </lineage>
</organism>
<keyword evidence="2 3" id="KW-0472">Membrane</keyword>
<keyword evidence="3" id="KW-1133">Transmembrane helix</keyword>